<dbReference type="PRINTS" id="PR00733">
    <property type="entry name" value="GLHYDRLASE6"/>
</dbReference>
<protein>
    <submittedName>
        <fullName evidence="1">Uncharacterized protein</fullName>
    </submittedName>
</protein>
<dbReference type="STRING" id="65357.A0A024GTA4"/>
<accession>A0A024GTA4</accession>
<evidence type="ECO:0000313" key="1">
    <source>
        <dbReference type="EMBL" id="CCI50011.1"/>
    </source>
</evidence>
<dbReference type="OrthoDB" id="64893at2759"/>
<dbReference type="InterPro" id="IPR036434">
    <property type="entry name" value="Beta_cellobiohydrolase_sf"/>
</dbReference>
<dbReference type="GO" id="GO:0030245">
    <property type="term" value="P:cellulose catabolic process"/>
    <property type="evidence" value="ECO:0007669"/>
    <property type="project" value="InterPro"/>
</dbReference>
<dbReference type="PANTHER" id="PTHR34876">
    <property type="match status" value="1"/>
</dbReference>
<dbReference type="AlphaFoldDB" id="A0A024GTA4"/>
<keyword evidence="2" id="KW-1185">Reference proteome</keyword>
<proteinExistence type="predicted"/>
<dbReference type="EMBL" id="CAIX01000378">
    <property type="protein sequence ID" value="CCI50011.1"/>
    <property type="molecule type" value="Genomic_DNA"/>
</dbReference>
<dbReference type="PANTHER" id="PTHR34876:SF4">
    <property type="entry name" value="1,4-BETA-D-GLUCAN CELLOBIOHYDROLASE C-RELATED"/>
    <property type="match status" value="1"/>
</dbReference>
<dbReference type="Proteomes" id="UP000053237">
    <property type="component" value="Unassembled WGS sequence"/>
</dbReference>
<evidence type="ECO:0000313" key="2">
    <source>
        <dbReference type="Proteomes" id="UP000053237"/>
    </source>
</evidence>
<dbReference type="InParanoid" id="A0A024GTA4"/>
<dbReference type="Gene3D" id="3.20.20.40">
    <property type="entry name" value="1, 4-beta cellobiohydrolase"/>
    <property type="match status" value="1"/>
</dbReference>
<organism evidence="1 2">
    <name type="scientific">Albugo candida</name>
    <dbReference type="NCBI Taxonomy" id="65357"/>
    <lineage>
        <taxon>Eukaryota</taxon>
        <taxon>Sar</taxon>
        <taxon>Stramenopiles</taxon>
        <taxon>Oomycota</taxon>
        <taxon>Peronosporomycetes</taxon>
        <taxon>Albuginales</taxon>
        <taxon>Albuginaceae</taxon>
        <taxon>Albugo</taxon>
    </lineage>
</organism>
<dbReference type="GO" id="GO:0004553">
    <property type="term" value="F:hydrolase activity, hydrolyzing O-glycosyl compounds"/>
    <property type="evidence" value="ECO:0007669"/>
    <property type="project" value="InterPro"/>
</dbReference>
<name>A0A024GTA4_9STRA</name>
<comment type="caution">
    <text evidence="1">The sequence shown here is derived from an EMBL/GenBank/DDBJ whole genome shotgun (WGS) entry which is preliminary data.</text>
</comment>
<dbReference type="InterPro" id="IPR016288">
    <property type="entry name" value="Beta_cellobiohydrolase"/>
</dbReference>
<dbReference type="Pfam" id="PF01341">
    <property type="entry name" value="Glyco_hydro_6"/>
    <property type="match status" value="1"/>
</dbReference>
<sequence length="337" mass="37530">MFPKSYAGAMTKYPSLKPVLQALAQIPMARWYTDQRGNIPQLAKEVYLDVCDSVFKDLNKTLNCLSLKPIRSTFDEKVIIVYGLPNKDCKDKFSSFGGNKNAEDYKTFIKNLVDGNVNKKKVVYILEPDAIGLLAVDGCAAKAQYGKNLATAIDLLVSDHSNVFIDIGFWTLSNDSDAQAVAKIVKSVDPDQKCTGIALNTANYRSVEEMHTYCERYRKAIGRDVQCIIDTSRNNLPPSPIKEWCNYKKAGIGRLPTKKVKYKDTYAYSWLKIAGESDGECTGRTSDSLPGGPPAGDFFPQAFVNLWNNGIYVTKFKYPKVSLTKPWTSPKTGKACY</sequence>
<dbReference type="SUPFAM" id="SSF51989">
    <property type="entry name" value="Glycosyl hydrolases family 6, cellulases"/>
    <property type="match status" value="1"/>
</dbReference>
<gene>
    <name evidence="1" type="ORF">BN9_115150</name>
</gene>
<reference evidence="1 2" key="1">
    <citation type="submission" date="2012-05" db="EMBL/GenBank/DDBJ databases">
        <title>Recombination and specialization in a pathogen metapopulation.</title>
        <authorList>
            <person name="Gardiner A."/>
            <person name="Kemen E."/>
            <person name="Schultz-Larsen T."/>
            <person name="MacLean D."/>
            <person name="Van Oosterhout C."/>
            <person name="Jones J.D.G."/>
        </authorList>
    </citation>
    <scope>NUCLEOTIDE SEQUENCE [LARGE SCALE GENOMIC DNA]</scope>
    <source>
        <strain evidence="1 2">Ac Nc2</strain>
    </source>
</reference>